<evidence type="ECO:0000256" key="5">
    <source>
        <dbReference type="ARBA" id="ARBA00023002"/>
    </source>
</evidence>
<dbReference type="InterPro" id="IPR032466">
    <property type="entry name" value="Metal_Hydrolase"/>
</dbReference>
<keyword evidence="9" id="KW-0223">Dioxygenase</keyword>
<dbReference type="SUPFAM" id="SSF53213">
    <property type="entry name" value="LigB-like"/>
    <property type="match status" value="1"/>
</dbReference>
<dbReference type="Pfam" id="PF01979">
    <property type="entry name" value="Amidohydro_1"/>
    <property type="match status" value="1"/>
</dbReference>
<dbReference type="GO" id="GO:0008270">
    <property type="term" value="F:zinc ion binding"/>
    <property type="evidence" value="ECO:0007669"/>
    <property type="project" value="InterPro"/>
</dbReference>
<dbReference type="PANTHER" id="PTHR30096:SF0">
    <property type="entry name" value="4,5-DOPA DIOXYGENASE EXTRADIOL-LIKE PROTEIN"/>
    <property type="match status" value="1"/>
</dbReference>
<keyword evidence="10" id="KW-1185">Reference proteome</keyword>
<dbReference type="InterPro" id="IPR006680">
    <property type="entry name" value="Amidohydro-rel"/>
</dbReference>
<keyword evidence="3" id="KW-0479">Metal-binding</keyword>
<comment type="similarity">
    <text evidence="2">Belongs to the DODA-type extradiol aromatic ring-opening dioxygenase family.</text>
</comment>
<gene>
    <name evidence="9" type="ORF">GCG54_00010627</name>
</gene>
<feature type="domain" description="Amidohydrolase-related" evidence="7">
    <location>
        <begin position="365"/>
        <end position="527"/>
    </location>
</feature>
<dbReference type="Proteomes" id="UP000613401">
    <property type="component" value="Unassembled WGS sequence"/>
</dbReference>
<evidence type="ECO:0000313" key="9">
    <source>
        <dbReference type="EMBL" id="KAF3798955.1"/>
    </source>
</evidence>
<dbReference type="InterPro" id="IPR004183">
    <property type="entry name" value="Xdiol_dOase_suB"/>
</dbReference>
<evidence type="ECO:0000259" key="8">
    <source>
        <dbReference type="Pfam" id="PF02900"/>
    </source>
</evidence>
<dbReference type="GO" id="GO:0008198">
    <property type="term" value="F:ferrous iron binding"/>
    <property type="evidence" value="ECO:0007669"/>
    <property type="project" value="InterPro"/>
</dbReference>
<dbReference type="InterPro" id="IPR011059">
    <property type="entry name" value="Metal-dep_hydrolase_composite"/>
</dbReference>
<keyword evidence="5" id="KW-0560">Oxidoreductase</keyword>
<dbReference type="GO" id="GO:0016702">
    <property type="term" value="F:oxidoreductase activity, acting on single donors with incorporation of molecular oxygen, incorporation of two atoms of oxygen"/>
    <property type="evidence" value="ECO:0007669"/>
    <property type="project" value="UniProtKB-ARBA"/>
</dbReference>
<dbReference type="GO" id="GO:0016810">
    <property type="term" value="F:hydrolase activity, acting on carbon-nitrogen (but not peptide) bonds"/>
    <property type="evidence" value="ECO:0007669"/>
    <property type="project" value="InterPro"/>
</dbReference>
<evidence type="ECO:0000256" key="6">
    <source>
        <dbReference type="SAM" id="MobiDB-lite"/>
    </source>
</evidence>
<keyword evidence="4" id="KW-0862">Zinc</keyword>
<dbReference type="RefSeq" id="XP_045258115.1">
    <property type="nucleotide sequence ID" value="XM_045410547.1"/>
</dbReference>
<dbReference type="SUPFAM" id="SSF51338">
    <property type="entry name" value="Composite domain of metallo-dependent hydrolases"/>
    <property type="match status" value="1"/>
</dbReference>
<dbReference type="Pfam" id="PF02900">
    <property type="entry name" value="LigB"/>
    <property type="match status" value="1"/>
</dbReference>
<name>A0A8H4C7Z6_COLGL</name>
<protein>
    <submittedName>
        <fullName evidence="9">Extradiol ring-cleavage dioxygenase</fullName>
    </submittedName>
</protein>
<proteinExistence type="inferred from homology"/>
<evidence type="ECO:0000313" key="10">
    <source>
        <dbReference type="Proteomes" id="UP000613401"/>
    </source>
</evidence>
<reference evidence="9" key="2">
    <citation type="submission" date="2020-03" db="EMBL/GenBank/DDBJ databases">
        <authorList>
            <person name="Fu F.-F."/>
            <person name="Chen J."/>
        </authorList>
    </citation>
    <scope>NUCLEOTIDE SEQUENCE</scope>
    <source>
        <strain evidence="9">Lc1</strain>
    </source>
</reference>
<dbReference type="CDD" id="cd07363">
    <property type="entry name" value="45_DOPA_Dioxygenase"/>
    <property type="match status" value="1"/>
</dbReference>
<feature type="compositionally biased region" description="Basic residues" evidence="6">
    <location>
        <begin position="23"/>
        <end position="36"/>
    </location>
</feature>
<reference evidence="9" key="1">
    <citation type="journal article" date="2020" name="Phytopathology">
        <title>Genome sequence and comparative analysis of Colletotrichum gloeosporioides isolated from Liriodendron leaves.</title>
        <authorList>
            <person name="Fu F.F."/>
            <person name="Hao Z."/>
            <person name="Wang P."/>
            <person name="Lu Y."/>
            <person name="Xue L.J."/>
            <person name="Wei G."/>
            <person name="Tian Y."/>
            <person name="Baishi H."/>
            <person name="Xu H."/>
            <person name="Shi J."/>
            <person name="Cheng T."/>
            <person name="Wang G."/>
            <person name="Yi Y."/>
            <person name="Chen J."/>
        </authorList>
    </citation>
    <scope>NUCLEOTIDE SEQUENCE</scope>
    <source>
        <strain evidence="9">Lc1</strain>
    </source>
</reference>
<dbReference type="Gene3D" id="3.40.830.10">
    <property type="entry name" value="LigB-like"/>
    <property type="match status" value="1"/>
</dbReference>
<dbReference type="CDD" id="cd01309">
    <property type="entry name" value="Met_dep_hydrolase_C"/>
    <property type="match status" value="1"/>
</dbReference>
<dbReference type="InterPro" id="IPR014436">
    <property type="entry name" value="Extradiol_dOase_DODA"/>
</dbReference>
<dbReference type="GeneID" id="69017755"/>
<organism evidence="9 10">
    <name type="scientific">Colletotrichum gloeosporioides</name>
    <name type="common">Anthracnose fungus</name>
    <name type="synonym">Glomerella cingulata</name>
    <dbReference type="NCBI Taxonomy" id="474922"/>
    <lineage>
        <taxon>Eukaryota</taxon>
        <taxon>Fungi</taxon>
        <taxon>Dikarya</taxon>
        <taxon>Ascomycota</taxon>
        <taxon>Pezizomycotina</taxon>
        <taxon>Sordariomycetes</taxon>
        <taxon>Hypocreomycetidae</taxon>
        <taxon>Glomerellales</taxon>
        <taxon>Glomerellaceae</taxon>
        <taxon>Colletotrichum</taxon>
        <taxon>Colletotrichum gloeosporioides species complex</taxon>
    </lineage>
</organism>
<evidence type="ECO:0000256" key="2">
    <source>
        <dbReference type="ARBA" id="ARBA00007581"/>
    </source>
</evidence>
<evidence type="ECO:0000256" key="1">
    <source>
        <dbReference type="ARBA" id="ARBA00001947"/>
    </source>
</evidence>
<dbReference type="AlphaFoldDB" id="A0A8H4C7Z6"/>
<comment type="cofactor">
    <cofactor evidence="1">
        <name>Zn(2+)</name>
        <dbReference type="ChEBI" id="CHEBI:29105"/>
    </cofactor>
</comment>
<evidence type="ECO:0000256" key="3">
    <source>
        <dbReference type="ARBA" id="ARBA00022723"/>
    </source>
</evidence>
<comment type="caution">
    <text evidence="9">The sequence shown here is derived from an EMBL/GenBank/DDBJ whole genome shotgun (WGS) entry which is preliminary data.</text>
</comment>
<accession>A0A8H4C7Z6</accession>
<dbReference type="EMBL" id="WVTB01000089">
    <property type="protein sequence ID" value="KAF3798955.1"/>
    <property type="molecule type" value="Genomic_DNA"/>
</dbReference>
<dbReference type="PANTHER" id="PTHR30096">
    <property type="entry name" value="4,5-DOPA DIOXYGENASE EXTRADIOL-LIKE PROTEIN"/>
    <property type="match status" value="1"/>
</dbReference>
<feature type="domain" description="Extradiol ring-cleavage dioxygenase class III enzyme subunit B" evidence="8">
    <location>
        <begin position="1029"/>
        <end position="1247"/>
    </location>
</feature>
<evidence type="ECO:0000256" key="4">
    <source>
        <dbReference type="ARBA" id="ARBA00022833"/>
    </source>
</evidence>
<dbReference type="SUPFAM" id="SSF51556">
    <property type="entry name" value="Metallo-dependent hydrolases"/>
    <property type="match status" value="1"/>
</dbReference>
<dbReference type="Gene3D" id="3.20.20.140">
    <property type="entry name" value="Metal-dependent hydrolases"/>
    <property type="match status" value="2"/>
</dbReference>
<sequence>MDPEKSGLPPYSDDPSFTGSRRSAPRRHHHHMRSKRWLRPSRSMKLIVLALGFIAFAQWKQLSFLPTSKPSSNLSAARLQQDLATCAKLRHKPQDPIGLGREKNARYVDGQKPTLIRNATIWVGEPAEGTSPEDDRAGKGYSWVTADVLVNYGLIQKVEADISLDSLPKDTQIWDAKGRQLTSGIIDMHSHAGVGALPELNGNQDVNEMSNDITPYVRSIDGLNPLDPQIQVIKSGGVTTSLVLPGSGNNIGGEAYVIKHAVGKPDGRTEFSAEDMLADPDRNWRYMKMACGENAKRVYGKVGHSPFSRLGESWEFRHAFEQAAKLVRDQDDWCDAAEKLGVESQGSYLPQDLKWESLSAALRGQVHINTHCYTIPDLEAFVDHTNEFKFPVRAFHHAHQTYLVPEILKRTWGGRAPASALFADNMYYKSESYVASEYAGKILWENGLTPVYVSDNPVLNAQHVLFEAAKAYKYGLPYHAALASVTSAPAELLGLGQRIGKIKPGFDADIAVWDSDPLSVGAAPVQVWIDGASQFSDPFELDKPLTGPISPDPELAKIAEDTADLKDVVFTGVANVWLSGEEKTYSDESVNVVVSNGAIKCIGACAEEVAAAKSSSQKIVDLKNGYVTESFTAFGSSIGLNEIDGERDTDNGNSPGFSRGLDGLVLDNKKLHVALRYGVTKAISAPKFAGQATHSGTSVGFNTGALHALEKDAVWTEDVALHRTLTLDAKRGESPSISGAIGALRHTLLEAVASNDTGSDPFSEAVYLKKVVDGELPLVLTIHSADAIVAALRVKSAVEEALAAKSQTSASPKLKVAIIGGAESHLVASELAEAGVGVVLSPFQSYSTTWDQRRSLTGAPLTNGTAIDTLLDAGVVAAIGLEEDWLIRDLGLLAGIAYKNGGSRLSQKKALDLVSSNVYKILGIEEPQARESRHFVVYEGSPLEIEGRVRAVGSGRDAVSVFVFASASSILKSARKFTTSTHNMTRAAVVCVSHGGGPMPILGDPGHASVTASLKNRVPKIFKLNTPDAPKAILVVTAHWSESRPTISSAASHGLYYDYGGFPREAYSLKYPAPGSPEIAQEVKQAFEKEGLSPELDSRRGWDHGVFVPMLLVNPAANVPVIQLSVLESEDPEEHFKMGRALSALRDSNIAILGSGFASIHNLYKMRSLFMGDPSGVAKLRKQVSEFDKELTSAVLQEKREDRTKALSGWRKFNHSYDMHPRGGAEHFLPLLVCAAAAEDEVAGVYKDEWMGVDIKTYYWGDVRV</sequence>
<feature type="region of interest" description="Disordered" evidence="6">
    <location>
        <begin position="1"/>
        <end position="36"/>
    </location>
</feature>
<evidence type="ECO:0000259" key="7">
    <source>
        <dbReference type="Pfam" id="PF01979"/>
    </source>
</evidence>